<dbReference type="GO" id="GO:0016020">
    <property type="term" value="C:membrane"/>
    <property type="evidence" value="ECO:0007669"/>
    <property type="project" value="UniProtKB-SubCell"/>
</dbReference>
<name>A0AA94VG64_RHIRH</name>
<feature type="domain" description="Inositolphosphotransferase Aur1/Ipt1" evidence="2">
    <location>
        <begin position="99"/>
        <end position="285"/>
    </location>
</feature>
<dbReference type="EMBL" id="SGOB01000001">
    <property type="protein sequence ID" value="TRA91055.1"/>
    <property type="molecule type" value="Genomic_DNA"/>
</dbReference>
<feature type="transmembrane region" description="Helical" evidence="1">
    <location>
        <begin position="126"/>
        <end position="147"/>
    </location>
</feature>
<evidence type="ECO:0000313" key="4">
    <source>
        <dbReference type="Proteomes" id="UP000320858"/>
    </source>
</evidence>
<protein>
    <recommendedName>
        <fullName evidence="2">Inositolphosphotransferase Aur1/Ipt1 domain-containing protein</fullName>
    </recommendedName>
</protein>
<dbReference type="InterPro" id="IPR026841">
    <property type="entry name" value="Aur1/Ipt1"/>
</dbReference>
<evidence type="ECO:0000259" key="2">
    <source>
        <dbReference type="Pfam" id="PF14378"/>
    </source>
</evidence>
<reference evidence="3 4" key="1">
    <citation type="journal article" date="2019" name="Appl. Microbiol. Biotechnol.">
        <title>Differential efficiency of wild type rhizogenic strains for rol gene transformation of plants.</title>
        <authorList>
            <person name="Desmet S."/>
            <person name="De Keyser E."/>
            <person name="Van Vaerenbergh J."/>
            <person name="Baeyen S."/>
            <person name="Van Huylenbroeck J."/>
            <person name="Geelen D."/>
            <person name="Dhooghe E."/>
        </authorList>
    </citation>
    <scope>NUCLEOTIDE SEQUENCE [LARGE SCALE GENOMIC DNA]</scope>
    <source>
        <strain evidence="3 4">B 4.1</strain>
    </source>
</reference>
<feature type="transmembrane region" description="Helical" evidence="1">
    <location>
        <begin position="63"/>
        <end position="86"/>
    </location>
</feature>
<feature type="transmembrane region" description="Helical" evidence="1">
    <location>
        <begin position="275"/>
        <end position="296"/>
    </location>
</feature>
<keyword evidence="1" id="KW-0472">Membrane</keyword>
<feature type="transmembrane region" description="Helical" evidence="1">
    <location>
        <begin position="98"/>
        <end position="119"/>
    </location>
</feature>
<evidence type="ECO:0000256" key="1">
    <source>
        <dbReference type="SAM" id="Phobius"/>
    </source>
</evidence>
<organism evidence="3 4">
    <name type="scientific">Rhizobium rhizogenes</name>
    <name type="common">Agrobacterium rhizogenes</name>
    <dbReference type="NCBI Taxonomy" id="359"/>
    <lineage>
        <taxon>Bacteria</taxon>
        <taxon>Pseudomonadati</taxon>
        <taxon>Pseudomonadota</taxon>
        <taxon>Alphaproteobacteria</taxon>
        <taxon>Hyphomicrobiales</taxon>
        <taxon>Rhizobiaceae</taxon>
        <taxon>Rhizobium/Agrobacterium group</taxon>
        <taxon>Rhizobium</taxon>
    </lineage>
</organism>
<dbReference type="Proteomes" id="UP000320858">
    <property type="component" value="Unassembled WGS sequence"/>
</dbReference>
<dbReference type="RefSeq" id="WP_065688259.1">
    <property type="nucleotide sequence ID" value="NZ_SGOB01000001.1"/>
</dbReference>
<feature type="transmembrane region" description="Helical" evidence="1">
    <location>
        <begin position="247"/>
        <end position="266"/>
    </location>
</feature>
<evidence type="ECO:0000313" key="3">
    <source>
        <dbReference type="EMBL" id="TRA91055.1"/>
    </source>
</evidence>
<keyword evidence="1" id="KW-1133">Transmembrane helix</keyword>
<dbReference type="Pfam" id="PF14378">
    <property type="entry name" value="PAP2_3"/>
    <property type="match status" value="1"/>
</dbReference>
<dbReference type="AlphaFoldDB" id="A0AA94VG64"/>
<accession>A0AA94VG64</accession>
<gene>
    <name evidence="3" type="ORF">EXN24_05985</name>
</gene>
<sequence>MRLFAAERFVLVFIAILFLTDAVLIFAKGIHVDYAGYFLCGLAGAGIFILGQFYRTSGRDLRIAAALISGGLFILFTLVASVFNYMFLPVSFPAIDHLLFRVDAAFGYSWTGIVIWAATYPWIGKILFLVYATSLPQLLAIIIILGFTGKDRMLHQFLVTGVLGAFTSIIFWIFFPTYGAAAYNELPQWVLETIPIALDPAYGRETMRLGQEGVAYISPRNVLGLISFPSFHTFMAAMSVWFVPRHWLVMVVILPINLLMLPAVLVQGGHHLSDIFGGLIAFAIVCAASTCLLNWLSVRERANETTAASTQVVAAE</sequence>
<feature type="transmembrane region" description="Helical" evidence="1">
    <location>
        <begin position="9"/>
        <end position="28"/>
    </location>
</feature>
<comment type="caution">
    <text evidence="3">The sequence shown here is derived from an EMBL/GenBank/DDBJ whole genome shotgun (WGS) entry which is preliminary data.</text>
</comment>
<dbReference type="Gene3D" id="1.20.144.10">
    <property type="entry name" value="Phosphatidic acid phosphatase type 2/haloperoxidase"/>
    <property type="match status" value="1"/>
</dbReference>
<proteinExistence type="predicted"/>
<keyword evidence="1" id="KW-0812">Transmembrane</keyword>
<feature type="transmembrane region" description="Helical" evidence="1">
    <location>
        <begin position="153"/>
        <end position="175"/>
    </location>
</feature>
<feature type="transmembrane region" description="Helical" evidence="1">
    <location>
        <begin position="34"/>
        <end position="51"/>
    </location>
</feature>